<organism evidence="2 3">
    <name type="scientific">Lojkania enalia</name>
    <dbReference type="NCBI Taxonomy" id="147567"/>
    <lineage>
        <taxon>Eukaryota</taxon>
        <taxon>Fungi</taxon>
        <taxon>Dikarya</taxon>
        <taxon>Ascomycota</taxon>
        <taxon>Pezizomycotina</taxon>
        <taxon>Dothideomycetes</taxon>
        <taxon>Pleosporomycetidae</taxon>
        <taxon>Pleosporales</taxon>
        <taxon>Pleosporales incertae sedis</taxon>
        <taxon>Lojkania</taxon>
    </lineage>
</organism>
<feature type="region of interest" description="Disordered" evidence="1">
    <location>
        <begin position="71"/>
        <end position="93"/>
    </location>
</feature>
<proteinExistence type="predicted"/>
<dbReference type="EMBL" id="ML986585">
    <property type="protein sequence ID" value="KAF2268796.1"/>
    <property type="molecule type" value="Genomic_DNA"/>
</dbReference>
<feature type="compositionally biased region" description="Polar residues" evidence="1">
    <location>
        <begin position="75"/>
        <end position="93"/>
    </location>
</feature>
<evidence type="ECO:0000313" key="2">
    <source>
        <dbReference type="EMBL" id="KAF2268796.1"/>
    </source>
</evidence>
<evidence type="ECO:0000313" key="3">
    <source>
        <dbReference type="Proteomes" id="UP000800093"/>
    </source>
</evidence>
<evidence type="ECO:0000256" key="1">
    <source>
        <dbReference type="SAM" id="MobiDB-lite"/>
    </source>
</evidence>
<name>A0A9P4N990_9PLEO</name>
<accession>A0A9P4N990</accession>
<protein>
    <submittedName>
        <fullName evidence="2">Uncharacterized protein</fullName>
    </submittedName>
</protein>
<comment type="caution">
    <text evidence="2">The sequence shown here is derived from an EMBL/GenBank/DDBJ whole genome shotgun (WGS) entry which is preliminary data.</text>
</comment>
<gene>
    <name evidence="2" type="ORF">CC78DRAFT_353288</name>
</gene>
<dbReference type="AlphaFoldDB" id="A0A9P4N990"/>
<dbReference type="Proteomes" id="UP000800093">
    <property type="component" value="Unassembled WGS sequence"/>
</dbReference>
<sequence length="172" mass="18719">MSALQAQWQFVTVVGCSRSRGRPAQISSMVIQCLRQRDSLLPPYGGSDVSQRSPGCGPLLFLHALTSGAADGRRSSPSSHVTGIKTVNLQPPGPTTQLLSAELTSVRQYKGPGRASCCTGKFQVSSSQRNLPCAELPLHSLQLQTDRKQRRPVPPRDSHWSTLNGYPTLRNR</sequence>
<feature type="region of interest" description="Disordered" evidence="1">
    <location>
        <begin position="145"/>
        <end position="172"/>
    </location>
</feature>
<keyword evidence="3" id="KW-1185">Reference proteome</keyword>
<reference evidence="3" key="1">
    <citation type="journal article" date="2020" name="Stud. Mycol.">
        <title>101 Dothideomycetes genomes: A test case for predicting lifestyles and emergence of pathogens.</title>
        <authorList>
            <person name="Haridas S."/>
            <person name="Albert R."/>
            <person name="Binder M."/>
            <person name="Bloem J."/>
            <person name="LaButti K."/>
            <person name="Salamov A."/>
            <person name="Andreopoulos B."/>
            <person name="Baker S."/>
            <person name="Barry K."/>
            <person name="Bills G."/>
            <person name="Bluhm B."/>
            <person name="Cannon C."/>
            <person name="Castanera R."/>
            <person name="Culley D."/>
            <person name="Daum C."/>
            <person name="Ezra D."/>
            <person name="Gonzalez J."/>
            <person name="Henrissat B."/>
            <person name="Kuo A."/>
            <person name="Liang C."/>
            <person name="Lipzen A."/>
            <person name="Lutzoni F."/>
            <person name="Magnuson J."/>
            <person name="Mondo S."/>
            <person name="Nolan M."/>
            <person name="Ohm R."/>
            <person name="Pangilinan J."/>
            <person name="Park H.-J."/>
            <person name="Ramirez L."/>
            <person name="Alfaro M."/>
            <person name="Sun H."/>
            <person name="Tritt A."/>
            <person name="Yoshinaga Y."/>
            <person name="Zwiers L.-H."/>
            <person name="Turgeon B."/>
            <person name="Goodwin S."/>
            <person name="Spatafora J."/>
            <person name="Crous P."/>
            <person name="Grigoriev I."/>
        </authorList>
    </citation>
    <scope>NUCLEOTIDE SEQUENCE [LARGE SCALE GENOMIC DNA]</scope>
    <source>
        <strain evidence="3">CBS 304.66</strain>
    </source>
</reference>